<evidence type="ECO:0000256" key="9">
    <source>
        <dbReference type="ARBA" id="ARBA00038388"/>
    </source>
</evidence>
<dbReference type="SUPFAM" id="SSF52540">
    <property type="entry name" value="P-loop containing nucleoside triphosphate hydrolases"/>
    <property type="match status" value="1"/>
</dbReference>
<evidence type="ECO:0000256" key="4">
    <source>
        <dbReference type="ARBA" id="ARBA00022692"/>
    </source>
</evidence>
<evidence type="ECO:0000256" key="6">
    <source>
        <dbReference type="ARBA" id="ARBA00022840"/>
    </source>
</evidence>
<dbReference type="InterPro" id="IPR003439">
    <property type="entry name" value="ABC_transporter-like_ATP-bd"/>
</dbReference>
<evidence type="ECO:0000256" key="2">
    <source>
        <dbReference type="ARBA" id="ARBA00022448"/>
    </source>
</evidence>
<keyword evidence="4 11" id="KW-0812">Transmembrane</keyword>
<keyword evidence="6" id="KW-0067">ATP-binding</keyword>
<dbReference type="GO" id="GO:0016887">
    <property type="term" value="F:ATP hydrolysis activity"/>
    <property type="evidence" value="ECO:0007669"/>
    <property type="project" value="InterPro"/>
</dbReference>
<dbReference type="OrthoDB" id="383748at2"/>
<keyword evidence="3" id="KW-1003">Cell membrane</keyword>
<dbReference type="InterPro" id="IPR003838">
    <property type="entry name" value="ABC3_permease_C"/>
</dbReference>
<feature type="transmembrane region" description="Helical" evidence="11">
    <location>
        <begin position="356"/>
        <end position="379"/>
    </location>
</feature>
<feature type="region of interest" description="Disordered" evidence="10">
    <location>
        <begin position="547"/>
        <end position="567"/>
    </location>
</feature>
<evidence type="ECO:0000256" key="11">
    <source>
        <dbReference type="SAM" id="Phobius"/>
    </source>
</evidence>
<comment type="subcellular location">
    <subcellularLocation>
        <location evidence="1">Cell inner membrane</location>
        <topology evidence="1">Multi-pass membrane protein</topology>
    </subcellularLocation>
</comment>
<comment type="caution">
    <text evidence="13">The sequence shown here is derived from an EMBL/GenBank/DDBJ whole genome shotgun (WGS) entry which is preliminary data.</text>
</comment>
<keyword evidence="5" id="KW-0547">Nucleotide-binding</keyword>
<dbReference type="InterPro" id="IPR027417">
    <property type="entry name" value="P-loop_NTPase"/>
</dbReference>
<accession>A0A1Q9JJK9</accession>
<feature type="transmembrane region" description="Helical" evidence="11">
    <location>
        <begin position="744"/>
        <end position="766"/>
    </location>
</feature>
<evidence type="ECO:0000313" key="14">
    <source>
        <dbReference type="Proteomes" id="UP000187404"/>
    </source>
</evidence>
<name>A0A1Q9JJK9_9FIRM</name>
<protein>
    <recommendedName>
        <fullName evidence="12">ABC transporter domain-containing protein</fullName>
    </recommendedName>
</protein>
<keyword evidence="7 11" id="KW-1133">Transmembrane helix</keyword>
<dbReference type="Pfam" id="PF00005">
    <property type="entry name" value="ABC_tran"/>
    <property type="match status" value="1"/>
</dbReference>
<organism evidence="13 14">
    <name type="scientific">Hornefia porci</name>
    <dbReference type="NCBI Taxonomy" id="2652292"/>
    <lineage>
        <taxon>Bacteria</taxon>
        <taxon>Bacillati</taxon>
        <taxon>Bacillota</taxon>
        <taxon>Clostridia</taxon>
        <taxon>Peptostreptococcales</taxon>
        <taxon>Anaerovoracaceae</taxon>
        <taxon>Hornefia</taxon>
    </lineage>
</organism>
<dbReference type="InterPro" id="IPR017871">
    <property type="entry name" value="ABC_transporter-like_CS"/>
</dbReference>
<dbReference type="GO" id="GO:0005886">
    <property type="term" value="C:plasma membrane"/>
    <property type="evidence" value="ECO:0007669"/>
    <property type="project" value="UniProtKB-SubCell"/>
</dbReference>
<dbReference type="GO" id="GO:0005524">
    <property type="term" value="F:ATP binding"/>
    <property type="evidence" value="ECO:0007669"/>
    <property type="project" value="UniProtKB-KW"/>
</dbReference>
<dbReference type="InterPro" id="IPR003593">
    <property type="entry name" value="AAA+_ATPase"/>
</dbReference>
<evidence type="ECO:0000256" key="5">
    <source>
        <dbReference type="ARBA" id="ARBA00022741"/>
    </source>
</evidence>
<evidence type="ECO:0000259" key="12">
    <source>
        <dbReference type="PROSITE" id="PS50893"/>
    </source>
</evidence>
<dbReference type="EMBL" id="MJIE01000001">
    <property type="protein sequence ID" value="OLR56390.1"/>
    <property type="molecule type" value="Genomic_DNA"/>
</dbReference>
<dbReference type="Gene3D" id="3.40.50.300">
    <property type="entry name" value="P-loop containing nucleotide triphosphate hydrolases"/>
    <property type="match status" value="1"/>
</dbReference>
<dbReference type="AlphaFoldDB" id="A0A1Q9JJK9"/>
<keyword evidence="14" id="KW-1185">Reference proteome</keyword>
<evidence type="ECO:0000256" key="1">
    <source>
        <dbReference type="ARBA" id="ARBA00004429"/>
    </source>
</evidence>
<dbReference type="PROSITE" id="PS50893">
    <property type="entry name" value="ABC_TRANSPORTER_2"/>
    <property type="match status" value="1"/>
</dbReference>
<evidence type="ECO:0000313" key="13">
    <source>
        <dbReference type="EMBL" id="OLR56390.1"/>
    </source>
</evidence>
<comment type="similarity">
    <text evidence="9">Belongs to the ABC transporter superfamily. Macrolide exporter (TC 3.A.1.122) family.</text>
</comment>
<feature type="transmembrane region" description="Helical" evidence="11">
    <location>
        <begin position="786"/>
        <end position="811"/>
    </location>
</feature>
<feature type="transmembrane region" description="Helical" evidence="11">
    <location>
        <begin position="698"/>
        <end position="716"/>
    </location>
</feature>
<reference evidence="13 14" key="1">
    <citation type="journal article" date="2016" name="Appl. Environ. Microbiol.">
        <title>Function and Phylogeny of Bacterial Butyryl Coenzyme A:Acetate Transferases and Their Diversity in the Proximal Colon of Swine.</title>
        <authorList>
            <person name="Trachsel J."/>
            <person name="Bayles D.O."/>
            <person name="Looft T."/>
            <person name="Levine U.Y."/>
            <person name="Allen H.K."/>
        </authorList>
    </citation>
    <scope>NUCLEOTIDE SEQUENCE [LARGE SCALE GENOMIC DNA]</scope>
    <source>
        <strain evidence="13 14">68-3-10</strain>
    </source>
</reference>
<evidence type="ECO:0000256" key="7">
    <source>
        <dbReference type="ARBA" id="ARBA00022989"/>
    </source>
</evidence>
<evidence type="ECO:0000256" key="3">
    <source>
        <dbReference type="ARBA" id="ARBA00022475"/>
    </source>
</evidence>
<evidence type="ECO:0000256" key="10">
    <source>
        <dbReference type="SAM" id="MobiDB-lite"/>
    </source>
</evidence>
<evidence type="ECO:0000256" key="8">
    <source>
        <dbReference type="ARBA" id="ARBA00023136"/>
    </source>
</evidence>
<feature type="domain" description="ABC transporter" evidence="12">
    <location>
        <begin position="2"/>
        <end position="242"/>
    </location>
</feature>
<dbReference type="Pfam" id="PF02687">
    <property type="entry name" value="FtsX"/>
    <property type="match status" value="1"/>
</dbReference>
<keyword evidence="2" id="KW-0813">Transport</keyword>
<dbReference type="PROSITE" id="PS00211">
    <property type="entry name" value="ABC_TRANSPORTER_1"/>
    <property type="match status" value="1"/>
</dbReference>
<dbReference type="PANTHER" id="PTHR42798:SF6">
    <property type="entry name" value="CELL DIVISION ATP-BINDING PROTEIN FTSE"/>
    <property type="match status" value="1"/>
</dbReference>
<dbReference type="PANTHER" id="PTHR42798">
    <property type="entry name" value="LIPOPROTEIN-RELEASING SYSTEM ATP-BINDING PROTEIN LOLD"/>
    <property type="match status" value="1"/>
</dbReference>
<dbReference type="STRING" id="1261640.BHK98_10100"/>
<proteinExistence type="inferred from homology"/>
<gene>
    <name evidence="13" type="ORF">BHK98_10100</name>
</gene>
<dbReference type="InterPro" id="IPR017911">
    <property type="entry name" value="MacB-like_ATP-bd"/>
</dbReference>
<dbReference type="SMART" id="SM00382">
    <property type="entry name" value="AAA"/>
    <property type="match status" value="1"/>
</dbReference>
<dbReference type="CDD" id="cd03255">
    <property type="entry name" value="ABC_MJ0796_LolCDE_FtsE"/>
    <property type="match status" value="1"/>
</dbReference>
<keyword evidence="8 11" id="KW-0472">Membrane</keyword>
<dbReference type="RefSeq" id="WP_075713970.1">
    <property type="nucleotide sequence ID" value="NZ_MJIE01000001.1"/>
</dbReference>
<sequence length="824" mass="91283">MIRLEKVNKYFNRHKANQIHVIDNTSLELPESGIVTLLGASGSGKTTLLNAIGGLDRVNSGSIFVDGQRITRRRSGKIDTIRNANIGYIFQTFNLMDDQTVFDNVAVALRMVGIRNREVIRKRVHYCLEAVGIYAQRNKNAGALSGGQRQRVAIARAIVKNPKIIIADEPTGNLDSSNTLDIMNLIKKLSGDRLVLLVTHEENIAEFYSDRIIRIRDGRVISDEKNERKSTLDYQLENRIYLKDMPVQDHLNSRGLSVDVYADRPVQSAIKLAVRGGNLFIDTGGQFSVIDETSDMELIDDHYSAIDQSVFESSAFDYSACLPENFRARYRSVYTPLNCIGKGFASIRKFRTLKKLLLIGFVIAAIFAFYAVSHIVGILDVQRGDFMKTDEHYVTVANPGKSAALAKKAAATKGAAYVIPGASTVTFTVPMDDYYQTASLNGQLQGSMVSQEFLDKDRLYAGEMPEKSHQIVVDKMVLKSFFAQKTGSAIGLTKYRQFLGRRVTLPGLKAYTVVGISDCGSPSIFVRKSQFTDILAAASSEAAQENYDGDLRSGGDLSETGTDESGTQVRNYDLAKGSLKIKSGHKPEKNYEVIVNSSHSEEDKMKIGKTITPKMNGRKLTVVGYYTSAKEGEDAYYVTKNTVALDNIHRQKKLSVYSEDPETLVENLAAKGLTGTVNFNREREAYVKSVHDALKTSLIMSGVILLISLIEIYLMLRSSFLSRIREVGTLRAIGLKKRDIYRKFAGEIIAITVITATAGIGVMYYMMYHLVSFSAYYKSLYTVSPVTAGITFLLILVFNLLAGLLPVAMVMRKTPAQILARSDI</sequence>
<dbReference type="Proteomes" id="UP000187404">
    <property type="component" value="Unassembled WGS sequence"/>
</dbReference>